<dbReference type="Pfam" id="PF11651">
    <property type="entry name" value="P22_CoatProtein"/>
    <property type="match status" value="1"/>
</dbReference>
<organism evidence="1 2">
    <name type="scientific">Candidatus Thiodiazotropha taylori</name>
    <dbReference type="NCBI Taxonomy" id="2792791"/>
    <lineage>
        <taxon>Bacteria</taxon>
        <taxon>Pseudomonadati</taxon>
        <taxon>Pseudomonadota</taxon>
        <taxon>Gammaproteobacteria</taxon>
        <taxon>Chromatiales</taxon>
        <taxon>Sedimenticolaceae</taxon>
        <taxon>Candidatus Thiodiazotropha</taxon>
    </lineage>
</organism>
<evidence type="ECO:0008006" key="3">
    <source>
        <dbReference type="Google" id="ProtNLM"/>
    </source>
</evidence>
<comment type="caution">
    <text evidence="1">The sequence shown here is derived from an EMBL/GenBank/DDBJ whole genome shotgun (WGS) entry which is preliminary data.</text>
</comment>
<dbReference type="InterPro" id="IPR024659">
    <property type="entry name" value="Phage_coat_Gp5"/>
</dbReference>
<dbReference type="Gene3D" id="2.40.30.240">
    <property type="match status" value="1"/>
</dbReference>
<evidence type="ECO:0000313" key="1">
    <source>
        <dbReference type="EMBL" id="MCG7979911.1"/>
    </source>
</evidence>
<protein>
    <recommendedName>
        <fullName evidence="3">Major capsid protein</fullName>
    </recommendedName>
</protein>
<name>A0A9E4NMF0_9GAMM</name>
<evidence type="ECO:0000313" key="2">
    <source>
        <dbReference type="Proteomes" id="UP000886674"/>
    </source>
</evidence>
<dbReference type="Proteomes" id="UP000886674">
    <property type="component" value="Unassembled WGS sequence"/>
</dbReference>
<dbReference type="EMBL" id="JAEPCR010000093">
    <property type="protein sequence ID" value="MCG7979911.1"/>
    <property type="molecule type" value="Genomic_DNA"/>
</dbReference>
<sequence length="422" mass="46158">MAASKPNKFLTPNVIAKRGLKLLHQQANFIGHITRGYDDRYAKRGAKIGNTLKIRLPNRFMPRDGSTYAAQAIDERSVSLSITEQAGVDVDITSADLTMSLDDFSGRILKPAVTQVVAKMERDCLRMVSEVYSHVVAPRDSFLRHMLACGERLDCHLAPRDGRRLGLLAPVDGTIAVEDARGLYNPGPALSKQFKSGSLGKTAGLDFFINTHIPQPSGTSDGDDQHAKAVNFIGRFNEIKAGDDANTSTVTLANAADFTVGDLFTFPALPLVHPETKKRLYYPYQGRVTAVNGNVVTFTPRVVGASTGSRDANVADDQLVEKNSNAKHKVKLFRVKEDHAATQSVIFHPEAFCLATADLVKPEGVHAAAVERLDGISMRVLRLYDIQEDVFRCRIDVLYGYTVLRPELAVRLLGAEPMGLVT</sequence>
<reference evidence="1" key="1">
    <citation type="journal article" date="2021" name="Proc. Natl. Acad. Sci. U.S.A.">
        <title>Global biogeography of chemosynthetic symbionts reveals both localized and globally distributed symbiont groups. .</title>
        <authorList>
            <person name="Osvatic J.T."/>
            <person name="Wilkins L.G.E."/>
            <person name="Leibrecht L."/>
            <person name="Leray M."/>
            <person name="Zauner S."/>
            <person name="Polzin J."/>
            <person name="Camacho Y."/>
            <person name="Gros O."/>
            <person name="van Gils J.A."/>
            <person name="Eisen J.A."/>
            <person name="Petersen J.M."/>
            <person name="Yuen B."/>
        </authorList>
    </citation>
    <scope>NUCLEOTIDE SEQUENCE</scope>
    <source>
        <strain evidence="1">MAGclacostrist055</strain>
    </source>
</reference>
<proteinExistence type="predicted"/>
<gene>
    <name evidence="1" type="ORF">JAY77_17425</name>
</gene>
<accession>A0A9E4NMF0</accession>
<dbReference type="AlphaFoldDB" id="A0A9E4NMF0"/>